<evidence type="ECO:0000256" key="3">
    <source>
        <dbReference type="ARBA" id="ARBA00023004"/>
    </source>
</evidence>
<dbReference type="GO" id="GO:0033754">
    <property type="term" value="F:indoleamine 2,3-dioxygenase activity"/>
    <property type="evidence" value="ECO:0007669"/>
    <property type="project" value="TreeGrafter"/>
</dbReference>
<protein>
    <recommendedName>
        <fullName evidence="7">Indoleamine 2,3-dioxygenase</fullName>
    </recommendedName>
</protein>
<dbReference type="GO" id="GO:0019441">
    <property type="term" value="P:L-tryptophan catabolic process to kynurenine"/>
    <property type="evidence" value="ECO:0007669"/>
    <property type="project" value="InterPro"/>
</dbReference>
<dbReference type="AlphaFoldDB" id="A0A409WQA2"/>
<dbReference type="GO" id="GO:0034354">
    <property type="term" value="P:'de novo' NAD+ biosynthetic process from L-tryptophan"/>
    <property type="evidence" value="ECO:0007669"/>
    <property type="project" value="TreeGrafter"/>
</dbReference>
<dbReference type="OrthoDB" id="540174at2759"/>
<accession>A0A409WQA2</accession>
<dbReference type="PANTHER" id="PTHR28657">
    <property type="entry name" value="INDOLEAMINE 2,3-DIOXYGENASE"/>
    <property type="match status" value="1"/>
</dbReference>
<dbReference type="STRING" id="93625.A0A409WQA2"/>
<organism evidence="5 6">
    <name type="scientific">Psilocybe cyanescens</name>
    <dbReference type="NCBI Taxonomy" id="93625"/>
    <lineage>
        <taxon>Eukaryota</taxon>
        <taxon>Fungi</taxon>
        <taxon>Dikarya</taxon>
        <taxon>Basidiomycota</taxon>
        <taxon>Agaricomycotina</taxon>
        <taxon>Agaricomycetes</taxon>
        <taxon>Agaricomycetidae</taxon>
        <taxon>Agaricales</taxon>
        <taxon>Agaricineae</taxon>
        <taxon>Strophariaceae</taxon>
        <taxon>Psilocybe</taxon>
    </lineage>
</organism>
<dbReference type="InterPro" id="IPR037217">
    <property type="entry name" value="Trp/Indoleamine_2_3_dOase-like"/>
</dbReference>
<keyword evidence="6" id="KW-1185">Reference proteome</keyword>
<dbReference type="Pfam" id="PF01231">
    <property type="entry name" value="IDO"/>
    <property type="match status" value="1"/>
</dbReference>
<keyword evidence="3 4" id="KW-0408">Iron</keyword>
<evidence type="ECO:0000256" key="2">
    <source>
        <dbReference type="ARBA" id="ARBA00022723"/>
    </source>
</evidence>
<evidence type="ECO:0008006" key="7">
    <source>
        <dbReference type="Google" id="ProtNLM"/>
    </source>
</evidence>
<keyword evidence="4" id="KW-0349">Heme</keyword>
<dbReference type="GO" id="GO:0005737">
    <property type="term" value="C:cytoplasm"/>
    <property type="evidence" value="ECO:0007669"/>
    <property type="project" value="TreeGrafter"/>
</dbReference>
<comment type="similarity">
    <text evidence="1">Belongs to the indoleamine 2,3-dioxygenase family.</text>
</comment>
<evidence type="ECO:0000256" key="4">
    <source>
        <dbReference type="PIRSR" id="PIRSR600898-1"/>
    </source>
</evidence>
<name>A0A409WQA2_PSICY</name>
<reference evidence="5 6" key="1">
    <citation type="journal article" date="2018" name="Evol. Lett.">
        <title>Horizontal gene cluster transfer increased hallucinogenic mushroom diversity.</title>
        <authorList>
            <person name="Reynolds H.T."/>
            <person name="Vijayakumar V."/>
            <person name="Gluck-Thaler E."/>
            <person name="Korotkin H.B."/>
            <person name="Matheny P.B."/>
            <person name="Slot J.C."/>
        </authorList>
    </citation>
    <scope>NUCLEOTIDE SEQUENCE [LARGE SCALE GENOMIC DNA]</scope>
    <source>
        <strain evidence="5 6">2631</strain>
    </source>
</reference>
<dbReference type="InterPro" id="IPR000898">
    <property type="entry name" value="Indolamine_dOase"/>
</dbReference>
<proteinExistence type="inferred from homology"/>
<dbReference type="GO" id="GO:0046872">
    <property type="term" value="F:metal ion binding"/>
    <property type="evidence" value="ECO:0007669"/>
    <property type="project" value="UniProtKB-KW"/>
</dbReference>
<dbReference type="InParanoid" id="A0A409WQA2"/>
<comment type="caution">
    <text evidence="5">The sequence shown here is derived from an EMBL/GenBank/DDBJ whole genome shotgun (WGS) entry which is preliminary data.</text>
</comment>
<dbReference type="Proteomes" id="UP000283269">
    <property type="component" value="Unassembled WGS sequence"/>
</dbReference>
<evidence type="ECO:0000313" key="6">
    <source>
        <dbReference type="Proteomes" id="UP000283269"/>
    </source>
</evidence>
<dbReference type="SUPFAM" id="SSF140959">
    <property type="entry name" value="Indolic compounds 2,3-dioxygenase-like"/>
    <property type="match status" value="1"/>
</dbReference>
<dbReference type="Gene3D" id="1.20.58.480">
    <property type="match status" value="1"/>
</dbReference>
<evidence type="ECO:0000313" key="5">
    <source>
        <dbReference type="EMBL" id="PPQ80676.1"/>
    </source>
</evidence>
<keyword evidence="2 4" id="KW-0479">Metal-binding</keyword>
<gene>
    <name evidence="5" type="ORF">CVT25_001810</name>
</gene>
<dbReference type="GO" id="GO:0020037">
    <property type="term" value="F:heme binding"/>
    <property type="evidence" value="ECO:0007669"/>
    <property type="project" value="InterPro"/>
</dbReference>
<dbReference type="EMBL" id="NHYD01003313">
    <property type="protein sequence ID" value="PPQ80676.1"/>
    <property type="molecule type" value="Genomic_DNA"/>
</dbReference>
<feature type="binding site" description="proximal binding residue" evidence="4">
    <location>
        <position position="377"/>
    </location>
    <ligand>
        <name>heme b</name>
        <dbReference type="ChEBI" id="CHEBI:60344"/>
    </ligand>
    <ligandPart>
        <name>Fe</name>
        <dbReference type="ChEBI" id="CHEBI:18248"/>
    </ligandPart>
</feature>
<dbReference type="PANTHER" id="PTHR28657:SF5">
    <property type="entry name" value="INDOLEAMINE 2,3-DIOXYGENASE"/>
    <property type="match status" value="1"/>
</dbReference>
<evidence type="ECO:0000256" key="1">
    <source>
        <dbReference type="ARBA" id="ARBA00007119"/>
    </source>
</evidence>
<sequence length="442" mass="49883">MTNTLEQLKSFIPVAPVFDVDQRTGFMAPEPPIPRLPDAWEAWEATLDAAIEAKLRLGDKIGLMESEATVSRQWRHSVRELPVLPTKGLHDSAVLLRRAHLVLAYTLHFYVQSLPPSEEVLIPESIGVPLLEVSLKLDIPPLLTFSDTVLYNWDFRQGEKCEDSVPTPNNIRTQTMFTNLIDEEEFYLCSARIELRGVEILELMRVTMDETFVGDAIAVSRIKEYLRTIAAVIGDLKELLLSVKEACDPDTYYNEVRPWFRGEDSAETTKKWVFEGLDKHRHLRFPTELSGPSAGQSSMVHVLDVFLGVDHQATSPGRPSFMSHMQSYMPRNHRLFLVHLKANPRPLRAFVVDANDAELLSAYNQAIMSLKEFRDAHMIIATLYILGPARRVFKLANDITEGNSNGTSTPSTIWKPVKGTGGTELVKFLKDTRTRTSDTLIP</sequence>